<dbReference type="SUPFAM" id="SSF53756">
    <property type="entry name" value="UDP-Glycosyltransferase/glycogen phosphorylase"/>
    <property type="match status" value="1"/>
</dbReference>
<accession>A0A537L4V1</accession>
<reference evidence="1 2" key="1">
    <citation type="journal article" date="2019" name="Nat. Microbiol.">
        <title>Mediterranean grassland soil C-N compound turnover is dependent on rainfall and depth, and is mediated by genomically divergent microorganisms.</title>
        <authorList>
            <person name="Diamond S."/>
            <person name="Andeer P.F."/>
            <person name="Li Z."/>
            <person name="Crits-Christoph A."/>
            <person name="Burstein D."/>
            <person name="Anantharaman K."/>
            <person name="Lane K.R."/>
            <person name="Thomas B.C."/>
            <person name="Pan C."/>
            <person name="Northen T.R."/>
            <person name="Banfield J.F."/>
        </authorList>
    </citation>
    <scope>NUCLEOTIDE SEQUENCE [LARGE SCALE GENOMIC DNA]</scope>
    <source>
        <strain evidence="1">NP_2</strain>
    </source>
</reference>
<dbReference type="Gene3D" id="3.40.50.2000">
    <property type="entry name" value="Glycogen Phosphorylase B"/>
    <property type="match status" value="1"/>
</dbReference>
<dbReference type="PANTHER" id="PTHR45947">
    <property type="entry name" value="SULFOQUINOVOSYL TRANSFERASE SQD2"/>
    <property type="match status" value="1"/>
</dbReference>
<dbReference type="CDD" id="cd03801">
    <property type="entry name" value="GT4_PimA-like"/>
    <property type="match status" value="1"/>
</dbReference>
<dbReference type="EMBL" id="VBAJ01000287">
    <property type="protein sequence ID" value="TMJ03045.1"/>
    <property type="molecule type" value="Genomic_DNA"/>
</dbReference>
<proteinExistence type="predicted"/>
<dbReference type="Proteomes" id="UP000318661">
    <property type="component" value="Unassembled WGS sequence"/>
</dbReference>
<name>A0A537L4V1_9BACT</name>
<dbReference type="AlphaFoldDB" id="A0A537L4V1"/>
<gene>
    <name evidence="1" type="ORF">E6G99_11765</name>
</gene>
<dbReference type="InterPro" id="IPR050194">
    <property type="entry name" value="Glycosyltransferase_grp1"/>
</dbReference>
<protein>
    <submittedName>
        <fullName evidence="1">Glycosyltransferase family 4 protein</fullName>
    </submittedName>
</protein>
<comment type="caution">
    <text evidence="1">The sequence shown here is derived from an EMBL/GenBank/DDBJ whole genome shotgun (WGS) entry which is preliminary data.</text>
</comment>
<sequence length="194" mass="21357">MGSSPLAVSSPTSSTPDRGLVHLLREIFPAIQGAFPQAELHLYSYVSMDAYRRLSTPGVHFHGWVPRPELVRSLGESALMLYPSNCEEMGCMAVLESMAAGTPAVTSSLGVLPELAGDGSRGVVVEGWPGTREFSRRYVEATMNLLADPDQLERMRAAAREYALSRHSWEAIAERWQQMLQATLDEVNGRRPAR</sequence>
<organism evidence="1 2">
    <name type="scientific">Candidatus Segetimicrobium genomatis</name>
    <dbReference type="NCBI Taxonomy" id="2569760"/>
    <lineage>
        <taxon>Bacteria</taxon>
        <taxon>Bacillati</taxon>
        <taxon>Candidatus Sysuimicrobiota</taxon>
        <taxon>Candidatus Sysuimicrobiia</taxon>
        <taxon>Candidatus Sysuimicrobiales</taxon>
        <taxon>Candidatus Segetimicrobiaceae</taxon>
        <taxon>Candidatus Segetimicrobium</taxon>
    </lineage>
</organism>
<keyword evidence="1" id="KW-0808">Transferase</keyword>
<evidence type="ECO:0000313" key="2">
    <source>
        <dbReference type="Proteomes" id="UP000318661"/>
    </source>
</evidence>
<dbReference type="GO" id="GO:0016757">
    <property type="term" value="F:glycosyltransferase activity"/>
    <property type="evidence" value="ECO:0007669"/>
    <property type="project" value="TreeGrafter"/>
</dbReference>
<dbReference type="Pfam" id="PF13692">
    <property type="entry name" value="Glyco_trans_1_4"/>
    <property type="match status" value="1"/>
</dbReference>
<dbReference type="PANTHER" id="PTHR45947:SF3">
    <property type="entry name" value="SULFOQUINOVOSYL TRANSFERASE SQD2"/>
    <property type="match status" value="1"/>
</dbReference>
<evidence type="ECO:0000313" key="1">
    <source>
        <dbReference type="EMBL" id="TMJ03045.1"/>
    </source>
</evidence>